<evidence type="ECO:0000256" key="9">
    <source>
        <dbReference type="ARBA" id="ARBA00023027"/>
    </source>
</evidence>
<dbReference type="NCBIfam" id="TIGR01974">
    <property type="entry name" value="NDH_I_L"/>
    <property type="match status" value="1"/>
</dbReference>
<dbReference type="PRINTS" id="PR01434">
    <property type="entry name" value="NADHDHGNASE5"/>
</dbReference>
<dbReference type="InterPro" id="IPR001516">
    <property type="entry name" value="Proton_antipo_N"/>
</dbReference>
<dbReference type="InterPro" id="IPR002128">
    <property type="entry name" value="NADH_UbQ_OxRdtase_chlpt_su5_C"/>
</dbReference>
<evidence type="ECO:0000313" key="18">
    <source>
        <dbReference type="EMBL" id="CUT01419.1"/>
    </source>
</evidence>
<keyword evidence="10 14" id="KW-0472">Membrane</keyword>
<feature type="transmembrane region" description="Helical" evidence="14">
    <location>
        <begin position="120"/>
        <end position="136"/>
    </location>
</feature>
<feature type="transmembrane region" description="Helical" evidence="14">
    <location>
        <begin position="256"/>
        <end position="274"/>
    </location>
</feature>
<comment type="subcellular location">
    <subcellularLocation>
        <location evidence="1">Endomembrane system</location>
        <topology evidence="1">Multi-pass membrane protein</topology>
    </subcellularLocation>
    <subcellularLocation>
        <location evidence="13">Membrane</location>
        <topology evidence="13">Multi-pass membrane protein</topology>
    </subcellularLocation>
</comment>
<evidence type="ECO:0000256" key="7">
    <source>
        <dbReference type="ARBA" id="ARBA00022967"/>
    </source>
</evidence>
<comment type="catalytic activity">
    <reaction evidence="12">
        <text>a plastoquinone + NADH + (n+1) H(+)(in) = a plastoquinol + NAD(+) + n H(+)(out)</text>
        <dbReference type="Rhea" id="RHEA:42608"/>
        <dbReference type="Rhea" id="RHEA-COMP:9561"/>
        <dbReference type="Rhea" id="RHEA-COMP:9562"/>
        <dbReference type="ChEBI" id="CHEBI:15378"/>
        <dbReference type="ChEBI" id="CHEBI:17757"/>
        <dbReference type="ChEBI" id="CHEBI:57540"/>
        <dbReference type="ChEBI" id="CHEBI:57945"/>
        <dbReference type="ChEBI" id="CHEBI:62192"/>
    </reaction>
</comment>
<dbReference type="GO" id="GO:0003954">
    <property type="term" value="F:NADH dehydrogenase activity"/>
    <property type="evidence" value="ECO:0007669"/>
    <property type="project" value="TreeGrafter"/>
</dbReference>
<dbReference type="GO" id="GO:0012505">
    <property type="term" value="C:endomembrane system"/>
    <property type="evidence" value="ECO:0007669"/>
    <property type="project" value="UniProtKB-SubCell"/>
</dbReference>
<evidence type="ECO:0000259" key="17">
    <source>
        <dbReference type="Pfam" id="PF01010"/>
    </source>
</evidence>
<evidence type="ECO:0000256" key="10">
    <source>
        <dbReference type="ARBA" id="ARBA00023136"/>
    </source>
</evidence>
<evidence type="ECO:0000256" key="4">
    <source>
        <dbReference type="ARBA" id="ARBA00022719"/>
    </source>
</evidence>
<feature type="transmembrane region" description="Helical" evidence="14">
    <location>
        <begin position="142"/>
        <end position="162"/>
    </location>
</feature>
<organism evidence="18 19">
    <name type="scientific">Candidatus Chryseopegocella kryptomonas</name>
    <dbReference type="NCBI Taxonomy" id="1633643"/>
    <lineage>
        <taxon>Bacteria</taxon>
        <taxon>Pseudomonadati</taxon>
        <taxon>Candidatus Kryptoniota</taxon>
        <taxon>Candidatus Chryseopegocella</taxon>
    </lineage>
</organism>
<name>A0A0N7MXH0_9BACT</name>
<comment type="similarity">
    <text evidence="2">Belongs to the complex I subunit 5 family.</text>
</comment>
<dbReference type="NCBIfam" id="NF005141">
    <property type="entry name" value="PRK06590.1"/>
    <property type="match status" value="1"/>
</dbReference>
<feature type="domain" description="NADH:ubiquinone/plastoquinone oxidoreductase chloroplast chain 5 C-terminal" evidence="17">
    <location>
        <begin position="450"/>
        <end position="572"/>
    </location>
</feature>
<evidence type="ECO:0000256" key="13">
    <source>
        <dbReference type="RuleBase" id="RU000320"/>
    </source>
</evidence>
<dbReference type="InterPro" id="IPR018393">
    <property type="entry name" value="NADHpl_OxRdtase_5_subgr"/>
</dbReference>
<gene>
    <name evidence="18" type="ORF">JGI23_01034</name>
</gene>
<dbReference type="OrthoDB" id="9807568at2"/>
<keyword evidence="5" id="KW-0521">NADP</keyword>
<dbReference type="GO" id="GO:0042773">
    <property type="term" value="P:ATP synthesis coupled electron transport"/>
    <property type="evidence" value="ECO:0007669"/>
    <property type="project" value="InterPro"/>
</dbReference>
<feature type="transmembrane region" description="Helical" evidence="14">
    <location>
        <begin position="619"/>
        <end position="638"/>
    </location>
</feature>
<feature type="transmembrane region" description="Helical" evidence="14">
    <location>
        <begin position="314"/>
        <end position="340"/>
    </location>
</feature>
<keyword evidence="3 13" id="KW-0812">Transmembrane</keyword>
<dbReference type="Proteomes" id="UP000199197">
    <property type="component" value="Unassembled WGS sequence"/>
</dbReference>
<dbReference type="PRINTS" id="PR01435">
    <property type="entry name" value="NPOXDRDTASE5"/>
</dbReference>
<dbReference type="GO" id="GO:0015990">
    <property type="term" value="P:electron transport coupled proton transport"/>
    <property type="evidence" value="ECO:0007669"/>
    <property type="project" value="TreeGrafter"/>
</dbReference>
<evidence type="ECO:0000256" key="2">
    <source>
        <dbReference type="ARBA" id="ARBA00008200"/>
    </source>
</evidence>
<dbReference type="Pfam" id="PF01010">
    <property type="entry name" value="Proton_antipo_C"/>
    <property type="match status" value="1"/>
</dbReference>
<evidence type="ECO:0000256" key="8">
    <source>
        <dbReference type="ARBA" id="ARBA00022989"/>
    </source>
</evidence>
<evidence type="ECO:0000259" key="16">
    <source>
        <dbReference type="Pfam" id="PF00662"/>
    </source>
</evidence>
<feature type="domain" description="NADH-Ubiquinone oxidoreductase (complex I) chain 5 N-terminal" evidence="16">
    <location>
        <begin position="71"/>
        <end position="121"/>
    </location>
</feature>
<evidence type="ECO:0000256" key="12">
    <source>
        <dbReference type="ARBA" id="ARBA00048026"/>
    </source>
</evidence>
<feature type="transmembrane region" description="Helical" evidence="14">
    <location>
        <begin position="346"/>
        <end position="363"/>
    </location>
</feature>
<feature type="transmembrane region" description="Helical" evidence="14">
    <location>
        <begin position="6"/>
        <end position="24"/>
    </location>
</feature>
<keyword evidence="9" id="KW-0520">NAD</keyword>
<evidence type="ECO:0000256" key="14">
    <source>
        <dbReference type="SAM" id="Phobius"/>
    </source>
</evidence>
<feature type="transmembrane region" description="Helical" evidence="14">
    <location>
        <begin position="418"/>
        <end position="439"/>
    </location>
</feature>
<keyword evidence="6" id="KW-0618">Plastoquinone</keyword>
<evidence type="ECO:0000256" key="5">
    <source>
        <dbReference type="ARBA" id="ARBA00022857"/>
    </source>
</evidence>
<dbReference type="AlphaFoldDB" id="A0A0N7MXH0"/>
<dbReference type="InterPro" id="IPR001750">
    <property type="entry name" value="ND/Mrp_TM"/>
</dbReference>
<keyword evidence="8 14" id="KW-1133">Transmembrane helix</keyword>
<evidence type="ECO:0000259" key="15">
    <source>
        <dbReference type="Pfam" id="PF00361"/>
    </source>
</evidence>
<comment type="catalytic activity">
    <reaction evidence="11">
        <text>a plastoquinone + NADPH + (n+1) H(+)(in) = a plastoquinol + NADP(+) + n H(+)(out)</text>
        <dbReference type="Rhea" id="RHEA:42612"/>
        <dbReference type="Rhea" id="RHEA-COMP:9561"/>
        <dbReference type="Rhea" id="RHEA-COMP:9562"/>
        <dbReference type="ChEBI" id="CHEBI:15378"/>
        <dbReference type="ChEBI" id="CHEBI:17757"/>
        <dbReference type="ChEBI" id="CHEBI:57783"/>
        <dbReference type="ChEBI" id="CHEBI:58349"/>
        <dbReference type="ChEBI" id="CHEBI:62192"/>
    </reaction>
</comment>
<dbReference type="PANTHER" id="PTHR42829">
    <property type="entry name" value="NADH-UBIQUINONE OXIDOREDUCTASE CHAIN 5"/>
    <property type="match status" value="1"/>
</dbReference>
<feature type="transmembrane region" description="Helical" evidence="14">
    <location>
        <begin position="517"/>
        <end position="538"/>
    </location>
</feature>
<dbReference type="PANTHER" id="PTHR42829:SF2">
    <property type="entry name" value="NADH-UBIQUINONE OXIDOREDUCTASE CHAIN 5"/>
    <property type="match status" value="1"/>
</dbReference>
<dbReference type="GO" id="GO:0008137">
    <property type="term" value="F:NADH dehydrogenase (ubiquinone) activity"/>
    <property type="evidence" value="ECO:0007669"/>
    <property type="project" value="InterPro"/>
</dbReference>
<dbReference type="EMBL" id="CZVW01000009">
    <property type="protein sequence ID" value="CUT01419.1"/>
    <property type="molecule type" value="Genomic_DNA"/>
</dbReference>
<feature type="domain" description="NADH:quinone oxidoreductase/Mrp antiporter transmembrane" evidence="15">
    <location>
        <begin position="137"/>
        <end position="431"/>
    </location>
</feature>
<evidence type="ECO:0000256" key="1">
    <source>
        <dbReference type="ARBA" id="ARBA00004127"/>
    </source>
</evidence>
<feature type="transmembrane region" description="Helical" evidence="14">
    <location>
        <begin position="31"/>
        <end position="52"/>
    </location>
</feature>
<sequence length="639" mass="71134">MHRYIGLALLFPLLGFIINGLFGWRIKKEKIIGWFGSLTVGASFLVSFLIYIELIGLPSYERKFIVEYFNWIKTGGLDVSFSYLVDPLSVLMAMVVTGVGFLIHIYSIGYMHGDRGFARFFAYLNLFIFMMLNLVLADNYLLMFLGWEGVGLCSYLLIGFWYDRPFEKMTTSDAGRKAFIVNRIGDFGFLIGLFLMYKYFGSLNFNTVFSIANKLQVGDTTVFWITLLLFIGATGKSAQIPLYVWLPDAMAGPTPVSALIHAATMVTAGVYMIARSSVLYALAPTTMTIVAIIGALTAVYSASMGLVQNGIKKVLAYSTISQLGYMFLAMGVGAFSAGIFHLTTHAFFKALLFLGAGAVMHALDNEEDIQKMGGLKDKLPITYKTFFIASLAIAGIPPLSGFFSKDEILWGAYSQGSFWLWLIGVIGAFMTAFYMFRLVALVFETPPRYGAKHPHEAPKVMTVPLVILGFFSAVSGFIGIPESFGVKNLFHHWLEPVFEDASAKLTFETAHSSFAEFLLMIISVSIAIAGILLARYLYLKRMDIVRNLTQNLSGLYKLVYNKYYVDEIYDAIVVKPVTWGSEKLLWKFFDVKIVDGAVNGSAKLTSIVSSVLRFIQNGIVQFYAVVFVIGILIILWLIF</sequence>
<feature type="transmembrane region" description="Helical" evidence="14">
    <location>
        <begin position="183"/>
        <end position="201"/>
    </location>
</feature>
<feature type="transmembrane region" description="Helical" evidence="14">
    <location>
        <begin position="221"/>
        <end position="244"/>
    </location>
</feature>
<evidence type="ECO:0000313" key="19">
    <source>
        <dbReference type="Proteomes" id="UP000199197"/>
    </source>
</evidence>
<feature type="transmembrane region" description="Helical" evidence="14">
    <location>
        <begin position="88"/>
        <end position="108"/>
    </location>
</feature>
<feature type="transmembrane region" description="Helical" evidence="14">
    <location>
        <begin position="280"/>
        <end position="302"/>
    </location>
</feature>
<keyword evidence="19" id="KW-1185">Reference proteome</keyword>
<reference evidence="19" key="1">
    <citation type="submission" date="2015-11" db="EMBL/GenBank/DDBJ databases">
        <authorList>
            <person name="Varghese N."/>
        </authorList>
    </citation>
    <scope>NUCLEOTIDE SEQUENCE [LARGE SCALE GENOMIC DNA]</scope>
    <source>
        <strain evidence="19">JGI-23</strain>
    </source>
</reference>
<evidence type="ECO:0000256" key="6">
    <source>
        <dbReference type="ARBA" id="ARBA00022957"/>
    </source>
</evidence>
<dbReference type="GO" id="GO:0016020">
    <property type="term" value="C:membrane"/>
    <property type="evidence" value="ECO:0007669"/>
    <property type="project" value="UniProtKB-SubCell"/>
</dbReference>
<dbReference type="Pfam" id="PF00361">
    <property type="entry name" value="Proton_antipo_M"/>
    <property type="match status" value="1"/>
</dbReference>
<protein>
    <submittedName>
        <fullName evidence="18">NADH-quinone oxidoreductase subunit L</fullName>
    </submittedName>
</protein>
<dbReference type="GO" id="GO:0048038">
    <property type="term" value="F:quinone binding"/>
    <property type="evidence" value="ECO:0007669"/>
    <property type="project" value="UniProtKB-KW"/>
</dbReference>
<feature type="transmembrane region" description="Helical" evidence="14">
    <location>
        <begin position="383"/>
        <end position="403"/>
    </location>
</feature>
<dbReference type="InterPro" id="IPR003945">
    <property type="entry name" value="NU5C-like"/>
</dbReference>
<evidence type="ECO:0000256" key="11">
    <source>
        <dbReference type="ARBA" id="ARBA00047726"/>
    </source>
</evidence>
<dbReference type="RefSeq" id="WP_092349529.1">
    <property type="nucleotide sequence ID" value="NZ_CZVW01000009.1"/>
</dbReference>
<keyword evidence="7" id="KW-1278">Translocase</keyword>
<proteinExistence type="inferred from homology"/>
<dbReference type="Gene3D" id="1.20.5.2700">
    <property type="match status" value="1"/>
</dbReference>
<accession>A0A0N7MXH0</accession>
<keyword evidence="4" id="KW-0874">Quinone</keyword>
<dbReference type="Pfam" id="PF00662">
    <property type="entry name" value="Proton_antipo_N"/>
    <property type="match status" value="1"/>
</dbReference>
<feature type="transmembrane region" description="Helical" evidence="14">
    <location>
        <begin position="460"/>
        <end position="480"/>
    </location>
</feature>
<evidence type="ECO:0000256" key="3">
    <source>
        <dbReference type="ARBA" id="ARBA00022692"/>
    </source>
</evidence>